<accession>A0A1B6M3A8</accession>
<feature type="compositionally biased region" description="Basic and acidic residues" evidence="1">
    <location>
        <begin position="27"/>
        <end position="36"/>
    </location>
</feature>
<feature type="region of interest" description="Disordered" evidence="1">
    <location>
        <begin position="1"/>
        <end position="36"/>
    </location>
</feature>
<evidence type="ECO:0000256" key="1">
    <source>
        <dbReference type="SAM" id="MobiDB-lite"/>
    </source>
</evidence>
<organism evidence="2">
    <name type="scientific">Graphocephala atropunctata</name>
    <dbReference type="NCBI Taxonomy" id="36148"/>
    <lineage>
        <taxon>Eukaryota</taxon>
        <taxon>Metazoa</taxon>
        <taxon>Ecdysozoa</taxon>
        <taxon>Arthropoda</taxon>
        <taxon>Hexapoda</taxon>
        <taxon>Insecta</taxon>
        <taxon>Pterygota</taxon>
        <taxon>Neoptera</taxon>
        <taxon>Paraneoptera</taxon>
        <taxon>Hemiptera</taxon>
        <taxon>Auchenorrhyncha</taxon>
        <taxon>Membracoidea</taxon>
        <taxon>Cicadellidae</taxon>
        <taxon>Cicadellinae</taxon>
        <taxon>Cicadellini</taxon>
        <taxon>Graphocephala</taxon>
    </lineage>
</organism>
<dbReference type="AlphaFoldDB" id="A0A1B6M3A8"/>
<proteinExistence type="predicted"/>
<evidence type="ECO:0000313" key="2">
    <source>
        <dbReference type="EMBL" id="JAT30439.1"/>
    </source>
</evidence>
<feature type="non-terminal residue" evidence="2">
    <location>
        <position position="1"/>
    </location>
</feature>
<name>A0A1B6M3A8_9HEMI</name>
<gene>
    <name evidence="2" type="ORF">g.1741</name>
</gene>
<feature type="compositionally biased region" description="Polar residues" evidence="1">
    <location>
        <begin position="1"/>
        <end position="21"/>
    </location>
</feature>
<protein>
    <submittedName>
        <fullName evidence="2">Uncharacterized protein</fullName>
    </submittedName>
</protein>
<reference evidence="2" key="1">
    <citation type="submission" date="2015-11" db="EMBL/GenBank/DDBJ databases">
        <title>De novo transcriptome assembly of four potential Pierce s Disease insect vectors from Arizona vineyards.</title>
        <authorList>
            <person name="Tassone E.E."/>
        </authorList>
    </citation>
    <scope>NUCLEOTIDE SEQUENCE</scope>
</reference>
<sequence>KSTSFSDKTNANSYGSLPQKSHSFRLLSDDNNNKFGPCKDIKTVDDFRLKFKNLENNQSYLNDLKFHDSINNSGNNQIPIKCNLLAPPPANLLVNRQESLESWNRFLHQLDDILKNKDEEFV</sequence>
<dbReference type="EMBL" id="GEBQ01009538">
    <property type="protein sequence ID" value="JAT30439.1"/>
    <property type="molecule type" value="Transcribed_RNA"/>
</dbReference>